<comment type="caution">
    <text evidence="1">The sequence shown here is derived from an EMBL/GenBank/DDBJ whole genome shotgun (WGS) entry which is preliminary data.</text>
</comment>
<sequence length="78" mass="9156">MSRLERKRVEYEKLGGWFLGRLLPALYILFRKGHDIRWVEERGAVHAHRGTSAKIREVRNADSYQIRSSQDQLGTCSR</sequence>
<dbReference type="EMBL" id="NHYE01005444">
    <property type="protein sequence ID" value="PPQ72702.1"/>
    <property type="molecule type" value="Genomic_DNA"/>
</dbReference>
<evidence type="ECO:0000313" key="1">
    <source>
        <dbReference type="EMBL" id="PPQ72702.1"/>
    </source>
</evidence>
<accession>A0A409W2I3</accession>
<evidence type="ECO:0000313" key="2">
    <source>
        <dbReference type="Proteomes" id="UP000284706"/>
    </source>
</evidence>
<reference evidence="1 2" key="1">
    <citation type="journal article" date="2018" name="Evol. Lett.">
        <title>Horizontal gene cluster transfer increased hallucinogenic mushroom diversity.</title>
        <authorList>
            <person name="Reynolds H.T."/>
            <person name="Vijayakumar V."/>
            <person name="Gluck-Thaler E."/>
            <person name="Korotkin H.B."/>
            <person name="Matheny P.B."/>
            <person name="Slot J.C."/>
        </authorList>
    </citation>
    <scope>NUCLEOTIDE SEQUENCE [LARGE SCALE GENOMIC DNA]</scope>
    <source>
        <strain evidence="1 2">SRW20</strain>
    </source>
</reference>
<name>A0A409W2I3_9AGAR</name>
<proteinExistence type="predicted"/>
<gene>
    <name evidence="1" type="ORF">CVT26_002919</name>
</gene>
<dbReference type="InParanoid" id="A0A409W2I3"/>
<protein>
    <submittedName>
        <fullName evidence="1">Uncharacterized protein</fullName>
    </submittedName>
</protein>
<organism evidence="1 2">
    <name type="scientific">Gymnopilus dilepis</name>
    <dbReference type="NCBI Taxonomy" id="231916"/>
    <lineage>
        <taxon>Eukaryota</taxon>
        <taxon>Fungi</taxon>
        <taxon>Dikarya</taxon>
        <taxon>Basidiomycota</taxon>
        <taxon>Agaricomycotina</taxon>
        <taxon>Agaricomycetes</taxon>
        <taxon>Agaricomycetidae</taxon>
        <taxon>Agaricales</taxon>
        <taxon>Agaricineae</taxon>
        <taxon>Hymenogastraceae</taxon>
        <taxon>Gymnopilus</taxon>
    </lineage>
</organism>
<dbReference type="AlphaFoldDB" id="A0A409W2I3"/>
<keyword evidence="2" id="KW-1185">Reference proteome</keyword>
<dbReference type="Proteomes" id="UP000284706">
    <property type="component" value="Unassembled WGS sequence"/>
</dbReference>